<proteinExistence type="predicted"/>
<sequence length="103" mass="11601">MSMETRQISGQYQFGDSGYRLTKYKITPSKQPAAMRPENEEFNLRLSRGRVVSEHGNAVLKARWQSLARFAHLPQQGTPCAVRLRLDCGLLCAPQHCKPITAT</sequence>
<dbReference type="EMBL" id="HACM01010484">
    <property type="protein sequence ID" value="CRZ10926.1"/>
    <property type="molecule type" value="Transcribed_RNA"/>
</dbReference>
<dbReference type="AlphaFoldDB" id="A0A0H5RAV3"/>
<dbReference type="EMBL" id="HACM01011635">
    <property type="protein sequence ID" value="CRZ12077.1"/>
    <property type="molecule type" value="Transcribed_RNA"/>
</dbReference>
<organism evidence="4">
    <name type="scientific">Spongospora subterranea</name>
    <dbReference type="NCBI Taxonomy" id="70186"/>
    <lineage>
        <taxon>Eukaryota</taxon>
        <taxon>Sar</taxon>
        <taxon>Rhizaria</taxon>
        <taxon>Endomyxa</taxon>
        <taxon>Phytomyxea</taxon>
        <taxon>Plasmodiophorida</taxon>
        <taxon>Plasmodiophoridae</taxon>
        <taxon>Spongospora</taxon>
    </lineage>
</organism>
<name>A0A0H5RAV3_9EUKA</name>
<evidence type="ECO:0000256" key="1">
    <source>
        <dbReference type="ARBA" id="ARBA00001968"/>
    </source>
</evidence>
<evidence type="ECO:0000259" key="3">
    <source>
        <dbReference type="Pfam" id="PF13359"/>
    </source>
</evidence>
<dbReference type="Pfam" id="PF13359">
    <property type="entry name" value="DDE_Tnp_4"/>
    <property type="match status" value="1"/>
</dbReference>
<reference evidence="4" key="1">
    <citation type="submission" date="2015-04" db="EMBL/GenBank/DDBJ databases">
        <title>The genome sequence of the plant pathogenic Rhizarian Plasmodiophora brassicae reveals insights in its biotrophic life cycle and the origin of chitin synthesis.</title>
        <authorList>
            <person name="Schwelm A."/>
            <person name="Fogelqvist J."/>
            <person name="Knaust A."/>
            <person name="Julke S."/>
            <person name="Lilja T."/>
            <person name="Dhandapani V."/>
            <person name="Bonilla-Rosso G."/>
            <person name="Karlsson M."/>
            <person name="Shevchenko A."/>
            <person name="Choi S.R."/>
            <person name="Kim H.G."/>
            <person name="Park J.Y."/>
            <person name="Lim Y.P."/>
            <person name="Ludwig-Muller J."/>
            <person name="Dixelius C."/>
        </authorList>
    </citation>
    <scope>NUCLEOTIDE SEQUENCE</scope>
    <source>
        <tissue evidence="4">Potato root galls</tissue>
    </source>
</reference>
<protein>
    <recommendedName>
        <fullName evidence="3">DDE Tnp4 domain-containing protein</fullName>
    </recommendedName>
</protein>
<evidence type="ECO:0000313" key="4">
    <source>
        <dbReference type="EMBL" id="CRZ10926.1"/>
    </source>
</evidence>
<evidence type="ECO:0000256" key="2">
    <source>
        <dbReference type="ARBA" id="ARBA00022723"/>
    </source>
</evidence>
<dbReference type="InterPro" id="IPR027806">
    <property type="entry name" value="HARBI1_dom"/>
</dbReference>
<accession>A0A0H5RAV3</accession>
<keyword evidence="2" id="KW-0479">Metal-binding</keyword>
<comment type="cofactor">
    <cofactor evidence="1">
        <name>a divalent metal cation</name>
        <dbReference type="ChEBI" id="CHEBI:60240"/>
    </cofactor>
</comment>
<feature type="domain" description="DDE Tnp4" evidence="3">
    <location>
        <begin position="9"/>
        <end position="68"/>
    </location>
</feature>
<dbReference type="GO" id="GO:0046872">
    <property type="term" value="F:metal ion binding"/>
    <property type="evidence" value="ECO:0007669"/>
    <property type="project" value="UniProtKB-KW"/>
</dbReference>